<dbReference type="AlphaFoldDB" id="A0A147BDY5"/>
<feature type="compositionally biased region" description="Low complexity" evidence="1">
    <location>
        <begin position="196"/>
        <end position="208"/>
    </location>
</feature>
<accession>A0A147BDY5</accession>
<feature type="region of interest" description="Disordered" evidence="1">
    <location>
        <begin position="70"/>
        <end position="392"/>
    </location>
</feature>
<evidence type="ECO:0000256" key="1">
    <source>
        <dbReference type="SAM" id="MobiDB-lite"/>
    </source>
</evidence>
<sequence>MEAASACSSTAAATAATPSASASASSAAPHVRAKSWRWEGPPDDAWRDVPCRFALPLGPFTDPFSAHGCRCSEPPVSCSSPTLTRPRASAPGPREPPDPGVARAAPHRPQPTAPVRLRPLRSAHGPLLLCGTHGRCRAVPAPTAPARGRTGRCAPSDAQAPRGWDPHDTPAHTVPDGQGPPGPLRPDARHSPPGPLGDLGLSPALPAGPAGGTSPQGGQAAPAGGPLRRAPRHPHAGTGPGALFAPAGLRGPKGAPAGAGCLGLLRVPGPACPSPAPTPAPSSPSPTTAAAAAAAAVPRQAGVLWGPGGGFSVPAAGQRPLRPSRGHPPPPRWGHLPRGRASGRPRWTPGHGPPAAAGPAAAADEEAAGAPGPAAPEAPTPVAAAPRNDDAG</sequence>
<keyword evidence="2" id="KW-0176">Collagen</keyword>
<reference evidence="2" key="1">
    <citation type="journal article" date="2018" name="PLoS Negl. Trop. Dis.">
        <title>Sialome diversity of ticks revealed by RNAseq of single tick salivary glands.</title>
        <authorList>
            <person name="Perner J."/>
            <person name="Kropackova S."/>
            <person name="Kopacek P."/>
            <person name="Ribeiro J.M."/>
        </authorList>
    </citation>
    <scope>NUCLEOTIDE SEQUENCE</scope>
    <source>
        <strain evidence="2">Siblings of single egg batch collected in Ceske Budejovice</strain>
        <tissue evidence="2">Salivary glands</tissue>
    </source>
</reference>
<feature type="compositionally biased region" description="Low complexity" evidence="1">
    <location>
        <begin position="349"/>
        <end position="372"/>
    </location>
</feature>
<protein>
    <submittedName>
        <fullName evidence="2">Putative collagen alpha-1i chain</fullName>
    </submittedName>
</protein>
<feature type="region of interest" description="Disordered" evidence="1">
    <location>
        <begin position="1"/>
        <end position="43"/>
    </location>
</feature>
<feature type="compositionally biased region" description="Low complexity" evidence="1">
    <location>
        <begin position="285"/>
        <end position="296"/>
    </location>
</feature>
<dbReference type="GO" id="GO:0005581">
    <property type="term" value="C:collagen trimer"/>
    <property type="evidence" value="ECO:0007669"/>
    <property type="project" value="UniProtKB-KW"/>
</dbReference>
<feature type="compositionally biased region" description="Low complexity" evidence="1">
    <location>
        <begin position="216"/>
        <end position="228"/>
    </location>
</feature>
<evidence type="ECO:0000313" key="2">
    <source>
        <dbReference type="EMBL" id="JAR88692.1"/>
    </source>
</evidence>
<feature type="compositionally biased region" description="Low complexity" evidence="1">
    <location>
        <begin position="245"/>
        <end position="265"/>
    </location>
</feature>
<proteinExistence type="predicted"/>
<dbReference type="EMBL" id="GEGO01006712">
    <property type="protein sequence ID" value="JAR88692.1"/>
    <property type="molecule type" value="Transcribed_RNA"/>
</dbReference>
<feature type="compositionally biased region" description="Low complexity" evidence="1">
    <location>
        <begin position="1"/>
        <end position="28"/>
    </location>
</feature>
<feature type="compositionally biased region" description="Pro residues" evidence="1">
    <location>
        <begin position="270"/>
        <end position="284"/>
    </location>
</feature>
<name>A0A147BDY5_IXORI</name>
<organism evidence="2">
    <name type="scientific">Ixodes ricinus</name>
    <name type="common">Common tick</name>
    <name type="synonym">Acarus ricinus</name>
    <dbReference type="NCBI Taxonomy" id="34613"/>
    <lineage>
        <taxon>Eukaryota</taxon>
        <taxon>Metazoa</taxon>
        <taxon>Ecdysozoa</taxon>
        <taxon>Arthropoda</taxon>
        <taxon>Chelicerata</taxon>
        <taxon>Arachnida</taxon>
        <taxon>Acari</taxon>
        <taxon>Parasitiformes</taxon>
        <taxon>Ixodida</taxon>
        <taxon>Ixodoidea</taxon>
        <taxon>Ixodidae</taxon>
        <taxon>Ixodinae</taxon>
        <taxon>Ixodes</taxon>
    </lineage>
</organism>